<proteinExistence type="predicted"/>
<feature type="transmembrane region" description="Helical" evidence="1">
    <location>
        <begin position="9"/>
        <end position="27"/>
    </location>
</feature>
<accession>A0ABR7EC97</accession>
<reference evidence="2 3" key="1">
    <citation type="submission" date="2020-08" db="EMBL/GenBank/DDBJ databases">
        <title>Genome public.</title>
        <authorList>
            <person name="Liu C."/>
            <person name="Sun Q."/>
        </authorList>
    </citation>
    <scope>NUCLEOTIDE SEQUENCE [LARGE SCALE GENOMIC DNA]</scope>
    <source>
        <strain evidence="2 3">NSJ-35</strain>
    </source>
</reference>
<evidence type="ECO:0000256" key="1">
    <source>
        <dbReference type="SAM" id="Phobius"/>
    </source>
</evidence>
<dbReference type="EMBL" id="JACOON010000001">
    <property type="protein sequence ID" value="MBC5647392.1"/>
    <property type="molecule type" value="Genomic_DNA"/>
</dbReference>
<keyword evidence="1" id="KW-0472">Membrane</keyword>
<dbReference type="Proteomes" id="UP000606889">
    <property type="component" value="Unassembled WGS sequence"/>
</dbReference>
<organism evidence="2 3">
    <name type="scientific">Christensenella tenuis</name>
    <dbReference type="NCBI Taxonomy" id="2763033"/>
    <lineage>
        <taxon>Bacteria</taxon>
        <taxon>Bacillati</taxon>
        <taxon>Bacillota</taxon>
        <taxon>Clostridia</taxon>
        <taxon>Christensenellales</taxon>
        <taxon>Christensenellaceae</taxon>
        <taxon>Christensenella</taxon>
    </lineage>
</organism>
<keyword evidence="1" id="KW-1133">Transmembrane helix</keyword>
<comment type="caution">
    <text evidence="2">The sequence shown here is derived from an EMBL/GenBank/DDBJ whole genome shotgun (WGS) entry which is preliminary data.</text>
</comment>
<evidence type="ECO:0000313" key="2">
    <source>
        <dbReference type="EMBL" id="MBC5647392.1"/>
    </source>
</evidence>
<sequence length="57" mass="5835">MSHSLTAKFIALAAVILVGLAMIFVTIPSTPLPVQNLAESLATTAETQAEPVSAAIN</sequence>
<evidence type="ECO:0000313" key="3">
    <source>
        <dbReference type="Proteomes" id="UP000606889"/>
    </source>
</evidence>
<protein>
    <submittedName>
        <fullName evidence="2">Uncharacterized protein</fullName>
    </submittedName>
</protein>
<keyword evidence="1" id="KW-0812">Transmembrane</keyword>
<name>A0ABR7EC97_9FIRM</name>
<dbReference type="RefSeq" id="WP_186856890.1">
    <property type="nucleotide sequence ID" value="NZ_JACOON010000001.1"/>
</dbReference>
<gene>
    <name evidence="2" type="ORF">H8S18_03470</name>
</gene>
<keyword evidence="3" id="KW-1185">Reference proteome</keyword>